<comment type="caution">
    <text evidence="9">The sequence shown here is derived from an EMBL/GenBank/DDBJ whole genome shotgun (WGS) entry which is preliminary data.</text>
</comment>
<gene>
    <name evidence="9" type="ORF">C1E24_15105</name>
</gene>
<dbReference type="GO" id="GO:0003677">
    <property type="term" value="F:DNA binding"/>
    <property type="evidence" value="ECO:0007669"/>
    <property type="project" value="UniProtKB-UniRule"/>
</dbReference>
<dbReference type="Pfam" id="PF00589">
    <property type="entry name" value="Phage_integrase"/>
    <property type="match status" value="1"/>
</dbReference>
<dbReference type="PROSITE" id="PS51898">
    <property type="entry name" value="TYR_RECOMBINASE"/>
    <property type="match status" value="1"/>
</dbReference>
<dbReference type="AlphaFoldDB" id="A0A5R9PYW2"/>
<keyword evidence="3 5" id="KW-0238">DNA-binding</keyword>
<comment type="similarity">
    <text evidence="1">Belongs to the 'phage' integrase family.</text>
</comment>
<dbReference type="Gene3D" id="3.30.160.390">
    <property type="entry name" value="Integrase, DNA-binding domain"/>
    <property type="match status" value="1"/>
</dbReference>
<evidence type="ECO:0000256" key="4">
    <source>
        <dbReference type="ARBA" id="ARBA00023172"/>
    </source>
</evidence>
<dbReference type="InterPro" id="IPR010998">
    <property type="entry name" value="Integrase_recombinase_N"/>
</dbReference>
<evidence type="ECO:0000259" key="7">
    <source>
        <dbReference type="PROSITE" id="PS51898"/>
    </source>
</evidence>
<evidence type="ECO:0000313" key="10">
    <source>
        <dbReference type="Proteomes" id="UP000309186"/>
    </source>
</evidence>
<feature type="domain" description="Core-binding (CB)" evidence="8">
    <location>
        <begin position="105"/>
        <end position="186"/>
    </location>
</feature>
<dbReference type="PANTHER" id="PTHR30629">
    <property type="entry name" value="PROPHAGE INTEGRASE"/>
    <property type="match status" value="1"/>
</dbReference>
<sequence>MPKITKPLTQTEVKNAKTDDKDLTLFDGNGLQLRVRKSGTKQWNFNYRHPMTKKRVNISLGQFPGISLTDARKLAENARTLVSQGIDPKEDRQSKQHTQKQEALSTLKAVAAEWFKIKKDSVTPDYAEDIWRSLELHIFPKHADDPIKEIRTINIIDTLRPLEQKGSLETVKRVCQRLNEVMTYAVNTGLADSNPLAGIRAGFKKPEKKHMNTISPEELPALLRDISEAQIRKVTRLLIKWQLHTMTRPSEAAGTRWDEIDFEKGLWVIPAERMKKRKAHTIPLSKQALNLLETIKPISGHRPYVFPADRDPKTHTNSQTANMALKRMGYANKLVSHGLRSIASTALNEQGFDPELIETALAHVGKDQVRNAYNRAEYIERRREMMQWWSEYIEKTEK</sequence>
<dbReference type="InterPro" id="IPR013762">
    <property type="entry name" value="Integrase-like_cat_sf"/>
</dbReference>
<feature type="domain" description="Tyr recombinase" evidence="7">
    <location>
        <begin position="209"/>
        <end position="387"/>
    </location>
</feature>
<organism evidence="9 10">
    <name type="scientific">Pseudoalteromonas phenolica</name>
    <dbReference type="NCBI Taxonomy" id="161398"/>
    <lineage>
        <taxon>Bacteria</taxon>
        <taxon>Pseudomonadati</taxon>
        <taxon>Pseudomonadota</taxon>
        <taxon>Gammaproteobacteria</taxon>
        <taxon>Alteromonadales</taxon>
        <taxon>Pseudoalteromonadaceae</taxon>
        <taxon>Pseudoalteromonas</taxon>
    </lineage>
</organism>
<dbReference type="InterPro" id="IPR025166">
    <property type="entry name" value="Integrase_DNA_bind_dom"/>
</dbReference>
<dbReference type="Pfam" id="PF13356">
    <property type="entry name" value="Arm-DNA-bind_3"/>
    <property type="match status" value="1"/>
</dbReference>
<dbReference type="GO" id="GO:0015074">
    <property type="term" value="P:DNA integration"/>
    <property type="evidence" value="ECO:0007669"/>
    <property type="project" value="UniProtKB-KW"/>
</dbReference>
<evidence type="ECO:0000256" key="6">
    <source>
        <dbReference type="SAM" id="MobiDB-lite"/>
    </source>
</evidence>
<dbReference type="PROSITE" id="PS51900">
    <property type="entry name" value="CB"/>
    <property type="match status" value="1"/>
</dbReference>
<dbReference type="PANTHER" id="PTHR30629:SF6">
    <property type="entry name" value="PROPHAGE INTEGRASE INTA-RELATED"/>
    <property type="match status" value="1"/>
</dbReference>
<dbReference type="CDD" id="cd00801">
    <property type="entry name" value="INT_P4_C"/>
    <property type="match status" value="1"/>
</dbReference>
<dbReference type="InterPro" id="IPR044068">
    <property type="entry name" value="CB"/>
</dbReference>
<keyword evidence="2" id="KW-0229">DNA integration</keyword>
<evidence type="ECO:0000313" key="9">
    <source>
        <dbReference type="EMBL" id="TLX46093.1"/>
    </source>
</evidence>
<dbReference type="OrthoDB" id="9795573at2"/>
<dbReference type="InterPro" id="IPR053876">
    <property type="entry name" value="Phage_int_M"/>
</dbReference>
<dbReference type="EMBL" id="PPSW01000025">
    <property type="protein sequence ID" value="TLX46093.1"/>
    <property type="molecule type" value="Genomic_DNA"/>
</dbReference>
<evidence type="ECO:0000256" key="1">
    <source>
        <dbReference type="ARBA" id="ARBA00008857"/>
    </source>
</evidence>
<evidence type="ECO:0000256" key="2">
    <source>
        <dbReference type="ARBA" id="ARBA00022908"/>
    </source>
</evidence>
<dbReference type="SUPFAM" id="SSF56349">
    <property type="entry name" value="DNA breaking-rejoining enzymes"/>
    <property type="match status" value="1"/>
</dbReference>
<dbReference type="Proteomes" id="UP000309186">
    <property type="component" value="Unassembled WGS sequence"/>
</dbReference>
<dbReference type="Gene3D" id="1.10.443.10">
    <property type="entry name" value="Intergrase catalytic core"/>
    <property type="match status" value="1"/>
</dbReference>
<dbReference type="Pfam" id="PF22022">
    <property type="entry name" value="Phage_int_M"/>
    <property type="match status" value="1"/>
</dbReference>
<proteinExistence type="inferred from homology"/>
<evidence type="ECO:0000256" key="5">
    <source>
        <dbReference type="PROSITE-ProRule" id="PRU01248"/>
    </source>
</evidence>
<keyword evidence="4" id="KW-0233">DNA recombination</keyword>
<accession>A0A5R9PYW2</accession>
<feature type="region of interest" description="Disordered" evidence="6">
    <location>
        <begin position="83"/>
        <end position="102"/>
    </location>
</feature>
<dbReference type="NCBIfam" id="NF007246">
    <property type="entry name" value="PRK09692.1"/>
    <property type="match status" value="1"/>
</dbReference>
<evidence type="ECO:0000256" key="3">
    <source>
        <dbReference type="ARBA" id="ARBA00023125"/>
    </source>
</evidence>
<evidence type="ECO:0000259" key="8">
    <source>
        <dbReference type="PROSITE" id="PS51900"/>
    </source>
</evidence>
<dbReference type="RefSeq" id="WP_138482822.1">
    <property type="nucleotide sequence ID" value="NZ_PPSW01000025.1"/>
</dbReference>
<dbReference type="InterPro" id="IPR011010">
    <property type="entry name" value="DNA_brk_join_enz"/>
</dbReference>
<reference evidence="9 10" key="1">
    <citation type="submission" date="2018-01" db="EMBL/GenBank/DDBJ databases">
        <title>Co-occurrence of chitin degradation, pigmentation and bioactivity in marine Pseudoalteromonas.</title>
        <authorList>
            <person name="Paulsen S."/>
            <person name="Gram L."/>
            <person name="Machado H."/>
        </authorList>
    </citation>
    <scope>NUCLEOTIDE SEQUENCE [LARGE SCALE GENOMIC DNA]</scope>
    <source>
        <strain evidence="9 10">S3663</strain>
    </source>
</reference>
<dbReference type="InterPro" id="IPR050808">
    <property type="entry name" value="Phage_Integrase"/>
</dbReference>
<protein>
    <submittedName>
        <fullName evidence="9">Integrase</fullName>
    </submittedName>
</protein>
<dbReference type="GO" id="GO:0006310">
    <property type="term" value="P:DNA recombination"/>
    <property type="evidence" value="ECO:0007669"/>
    <property type="project" value="UniProtKB-KW"/>
</dbReference>
<dbReference type="Gene3D" id="1.10.150.130">
    <property type="match status" value="1"/>
</dbReference>
<name>A0A5R9PYW2_9GAMM</name>
<dbReference type="InterPro" id="IPR002104">
    <property type="entry name" value="Integrase_catalytic"/>
</dbReference>
<dbReference type="InterPro" id="IPR038488">
    <property type="entry name" value="Integrase_DNA-bd_sf"/>
</dbReference>